<dbReference type="PANTHER" id="PTHR30293:SF0">
    <property type="entry name" value="NITROGEN ASSIMILATION REGULATORY PROTEIN NAC"/>
    <property type="match status" value="1"/>
</dbReference>
<evidence type="ECO:0000256" key="2">
    <source>
        <dbReference type="ARBA" id="ARBA00023015"/>
    </source>
</evidence>
<dbReference type="RefSeq" id="WP_114135769.1">
    <property type="nucleotide sequence ID" value="NZ_CP068434.1"/>
</dbReference>
<evidence type="ECO:0000313" key="7">
    <source>
        <dbReference type="EMBL" id="RCJ04030.1"/>
    </source>
</evidence>
<dbReference type="SUPFAM" id="SSF46785">
    <property type="entry name" value="Winged helix' DNA-binding domain"/>
    <property type="match status" value="1"/>
</dbReference>
<dbReference type="GO" id="GO:0003677">
    <property type="term" value="F:DNA binding"/>
    <property type="evidence" value="ECO:0007669"/>
    <property type="project" value="UniProtKB-KW"/>
</dbReference>
<dbReference type="Gene3D" id="3.40.190.290">
    <property type="match status" value="1"/>
</dbReference>
<evidence type="ECO:0000256" key="4">
    <source>
        <dbReference type="ARBA" id="ARBA00023159"/>
    </source>
</evidence>
<dbReference type="PRINTS" id="PR00039">
    <property type="entry name" value="HTHLYSR"/>
</dbReference>
<evidence type="ECO:0000256" key="1">
    <source>
        <dbReference type="ARBA" id="ARBA00009437"/>
    </source>
</evidence>
<comment type="caution">
    <text evidence="7">The sequence shown here is derived from an EMBL/GenBank/DDBJ whole genome shotgun (WGS) entry which is preliminary data.</text>
</comment>
<keyword evidence="2" id="KW-0805">Transcription regulation</keyword>
<evidence type="ECO:0000313" key="8">
    <source>
        <dbReference type="Proteomes" id="UP000253501"/>
    </source>
</evidence>
<dbReference type="Pfam" id="PF00126">
    <property type="entry name" value="HTH_1"/>
    <property type="match status" value="1"/>
</dbReference>
<keyword evidence="3" id="KW-0238">DNA-binding</keyword>
<evidence type="ECO:0000256" key="5">
    <source>
        <dbReference type="ARBA" id="ARBA00023163"/>
    </source>
</evidence>
<dbReference type="GO" id="GO:0003700">
    <property type="term" value="F:DNA-binding transcription factor activity"/>
    <property type="evidence" value="ECO:0007669"/>
    <property type="project" value="InterPro"/>
</dbReference>
<reference evidence="7 8" key="1">
    <citation type="submission" date="2018-04" db="EMBL/GenBank/DDBJ databases">
        <title>Cupriavidus necator CR12 genome sequencing and assembly.</title>
        <authorList>
            <person name="Ben Fekih I."/>
            <person name="Mazhar H.S."/>
            <person name="Bello S.K."/>
            <person name="Rensing C."/>
        </authorList>
    </citation>
    <scope>NUCLEOTIDE SEQUENCE [LARGE SCALE GENOMIC DNA]</scope>
    <source>
        <strain evidence="7 8">CR12</strain>
    </source>
</reference>
<protein>
    <submittedName>
        <fullName evidence="7">LysR family transcriptional regulator</fullName>
    </submittedName>
</protein>
<dbReference type="PANTHER" id="PTHR30293">
    <property type="entry name" value="TRANSCRIPTIONAL REGULATORY PROTEIN NAC-RELATED"/>
    <property type="match status" value="1"/>
</dbReference>
<dbReference type="AlphaFoldDB" id="A0A367P868"/>
<evidence type="ECO:0000259" key="6">
    <source>
        <dbReference type="PROSITE" id="PS50931"/>
    </source>
</evidence>
<dbReference type="FunFam" id="1.10.10.10:FF:000001">
    <property type="entry name" value="LysR family transcriptional regulator"/>
    <property type="match status" value="1"/>
</dbReference>
<name>A0A367P868_CUPNE</name>
<feature type="domain" description="HTH lysR-type" evidence="6">
    <location>
        <begin position="3"/>
        <end position="60"/>
    </location>
</feature>
<dbReference type="InterPro" id="IPR036388">
    <property type="entry name" value="WH-like_DNA-bd_sf"/>
</dbReference>
<dbReference type="InterPro" id="IPR005119">
    <property type="entry name" value="LysR_subst-bd"/>
</dbReference>
<accession>A0A367P868</accession>
<keyword evidence="4" id="KW-0010">Activator</keyword>
<organism evidence="7 8">
    <name type="scientific">Cupriavidus necator</name>
    <name type="common">Alcaligenes eutrophus</name>
    <name type="synonym">Ralstonia eutropha</name>
    <dbReference type="NCBI Taxonomy" id="106590"/>
    <lineage>
        <taxon>Bacteria</taxon>
        <taxon>Pseudomonadati</taxon>
        <taxon>Pseudomonadota</taxon>
        <taxon>Betaproteobacteria</taxon>
        <taxon>Burkholderiales</taxon>
        <taxon>Burkholderiaceae</taxon>
        <taxon>Cupriavidus</taxon>
    </lineage>
</organism>
<dbReference type="Proteomes" id="UP000253501">
    <property type="component" value="Unassembled WGS sequence"/>
</dbReference>
<keyword evidence="5" id="KW-0804">Transcription</keyword>
<gene>
    <name evidence="7" type="ORF">DDK22_34025</name>
</gene>
<dbReference type="InterPro" id="IPR036390">
    <property type="entry name" value="WH_DNA-bd_sf"/>
</dbReference>
<comment type="similarity">
    <text evidence="1">Belongs to the LysR transcriptional regulatory family.</text>
</comment>
<proteinExistence type="inferred from homology"/>
<dbReference type="SUPFAM" id="SSF53850">
    <property type="entry name" value="Periplasmic binding protein-like II"/>
    <property type="match status" value="1"/>
</dbReference>
<dbReference type="Pfam" id="PF03466">
    <property type="entry name" value="LysR_substrate"/>
    <property type="match status" value="1"/>
</dbReference>
<dbReference type="EMBL" id="QDHA01000115">
    <property type="protein sequence ID" value="RCJ04030.1"/>
    <property type="molecule type" value="Genomic_DNA"/>
</dbReference>
<dbReference type="Gene3D" id="1.10.10.10">
    <property type="entry name" value="Winged helix-like DNA-binding domain superfamily/Winged helix DNA-binding domain"/>
    <property type="match status" value="1"/>
</dbReference>
<evidence type="ECO:0000256" key="3">
    <source>
        <dbReference type="ARBA" id="ARBA00023125"/>
    </source>
</evidence>
<dbReference type="GO" id="GO:2000142">
    <property type="term" value="P:regulation of DNA-templated transcription initiation"/>
    <property type="evidence" value="ECO:0007669"/>
    <property type="project" value="TreeGrafter"/>
</dbReference>
<dbReference type="PROSITE" id="PS50931">
    <property type="entry name" value="HTH_LYSR"/>
    <property type="match status" value="1"/>
</dbReference>
<sequence>MAIDIRDLRCLLAVVSAGSISRAAEHMHLAQPALSLQIKQLEQELRVRLFDRTQRGVLPTAAGLRFVSHAKDILTRVDLACEDVRDFVAEPAGRVAIGLPQSMAQILTLALVRETLARWHKIQLQIIELSTGYIPERLLSGHIDIGLTFQVDPGAGLLFEHLLDEDLVLVGPPGALHGAPDASGSPGTVGQVAFAELADYAMLLPAGLHGLRALIDRYAKSHHVSLRVLAEVNAIPQLIELAAAGVGFTILSYASVRRELRSGLLSAARIVEPGISRPVYLCRSATTPLSMAASTVQALISDTVQALVADGRWPAHAS</sequence>
<dbReference type="InterPro" id="IPR000847">
    <property type="entry name" value="LysR_HTH_N"/>
</dbReference>